<protein>
    <submittedName>
        <fullName evidence="1">Uncharacterized protein</fullName>
    </submittedName>
</protein>
<comment type="caution">
    <text evidence="1">The sequence shown here is derived from an EMBL/GenBank/DDBJ whole genome shotgun (WGS) entry which is preliminary data.</text>
</comment>
<sequence>EPVYKTVELLEWICSQEVCGFNLAFDHFHLSKLYSIWSNLDPDWIPEDHIDEIAVLEEKARLNPLCLKPKACCDLMLLSKKGKFQSLMDRKNIGIRRIPNQLCQLLQEELEKRIELDGIYFAKRKNKNAPRWSIRDNKNKEGEIDPAFKDVVLSFAPSGALKTLAEHILKEEEILKFQDIELPKSTKPKEYGYAPFALAVGRPGKWKGAWPEVIHHHIAHWAYNTLARKYAKNDVHYTRALYHYFNDQGRIQA</sequence>
<feature type="non-terminal residue" evidence="1">
    <location>
        <position position="1"/>
    </location>
</feature>
<name>X0XKF6_9ZZZZ</name>
<feature type="non-terminal residue" evidence="1">
    <location>
        <position position="253"/>
    </location>
</feature>
<organism evidence="1">
    <name type="scientific">marine sediment metagenome</name>
    <dbReference type="NCBI Taxonomy" id="412755"/>
    <lineage>
        <taxon>unclassified sequences</taxon>
        <taxon>metagenomes</taxon>
        <taxon>ecological metagenomes</taxon>
    </lineage>
</organism>
<reference evidence="1" key="1">
    <citation type="journal article" date="2014" name="Front. Microbiol.">
        <title>High frequency of phylogenetically diverse reductive dehalogenase-homologous genes in deep subseafloor sedimentary metagenomes.</title>
        <authorList>
            <person name="Kawai M."/>
            <person name="Futagami T."/>
            <person name="Toyoda A."/>
            <person name="Takaki Y."/>
            <person name="Nishi S."/>
            <person name="Hori S."/>
            <person name="Arai W."/>
            <person name="Tsubouchi T."/>
            <person name="Morono Y."/>
            <person name="Uchiyama I."/>
            <person name="Ito T."/>
            <person name="Fujiyama A."/>
            <person name="Inagaki F."/>
            <person name="Takami H."/>
        </authorList>
    </citation>
    <scope>NUCLEOTIDE SEQUENCE</scope>
    <source>
        <strain evidence="1">Expedition CK06-06</strain>
    </source>
</reference>
<gene>
    <name evidence="1" type="ORF">S01H1_61819</name>
</gene>
<dbReference type="EMBL" id="BARS01040568">
    <property type="protein sequence ID" value="GAG37123.1"/>
    <property type="molecule type" value="Genomic_DNA"/>
</dbReference>
<evidence type="ECO:0000313" key="1">
    <source>
        <dbReference type="EMBL" id="GAG37123.1"/>
    </source>
</evidence>
<dbReference type="AlphaFoldDB" id="X0XKF6"/>
<proteinExistence type="predicted"/>
<accession>X0XKF6</accession>